<keyword evidence="1" id="KW-0413">Isomerase</keyword>
<keyword evidence="4" id="KW-1185">Reference proteome</keyword>
<gene>
    <name evidence="3" type="ORF">ABID29_000399</name>
</gene>
<dbReference type="InterPro" id="IPR002701">
    <property type="entry name" value="CM_II_prokaryot"/>
</dbReference>
<protein>
    <submittedName>
        <fullName evidence="3">Monofunctional chorismate mutase</fullName>
    </submittedName>
</protein>
<evidence type="ECO:0000256" key="1">
    <source>
        <dbReference type="ARBA" id="ARBA00023235"/>
    </source>
</evidence>
<evidence type="ECO:0000313" key="4">
    <source>
        <dbReference type="Proteomes" id="UP001549122"/>
    </source>
</evidence>
<dbReference type="Gene3D" id="1.20.59.10">
    <property type="entry name" value="Chorismate mutase"/>
    <property type="match status" value="1"/>
</dbReference>
<dbReference type="InterPro" id="IPR036979">
    <property type="entry name" value="CM_dom_sf"/>
</dbReference>
<dbReference type="NCBIfam" id="TIGR01805">
    <property type="entry name" value="CM_mono_grmpos"/>
    <property type="match status" value="1"/>
</dbReference>
<dbReference type="SUPFAM" id="SSF48600">
    <property type="entry name" value="Chorismate mutase II"/>
    <property type="match status" value="1"/>
</dbReference>
<dbReference type="Pfam" id="PF01817">
    <property type="entry name" value="CM_2"/>
    <property type="match status" value="1"/>
</dbReference>
<reference evidence="3 4" key="1">
    <citation type="submission" date="2024-06" db="EMBL/GenBank/DDBJ databases">
        <title>Genomic Encyclopedia of Type Strains, Phase IV (KMG-IV): sequencing the most valuable type-strain genomes for metagenomic binning, comparative biology and taxonomic classification.</title>
        <authorList>
            <person name="Goeker M."/>
        </authorList>
    </citation>
    <scope>NUCLEOTIDE SEQUENCE [LARGE SCALE GENOMIC DNA]</scope>
    <source>
        <strain evidence="3 4">DSM 28303</strain>
    </source>
</reference>
<name>A0ABV2FFE4_9STRE</name>
<sequence>MALHLDEIRKEIDHIDRNLVSLLEQRMACVEQVIAYKQQEGLPILDQNREKFVLDKVAKLVQQVDYQEAIIKTFEDILRQSRDYQATKLVTKDQ</sequence>
<dbReference type="RefSeq" id="WP_354364033.1">
    <property type="nucleotide sequence ID" value="NZ_JBEPLO010000003.1"/>
</dbReference>
<dbReference type="InterPro" id="IPR036263">
    <property type="entry name" value="Chorismate_II_sf"/>
</dbReference>
<comment type="caution">
    <text evidence="3">The sequence shown here is derived from an EMBL/GenBank/DDBJ whole genome shotgun (WGS) entry which is preliminary data.</text>
</comment>
<dbReference type="PANTHER" id="PTHR38041:SF1">
    <property type="entry name" value="CHORISMATE MUTASE"/>
    <property type="match status" value="1"/>
</dbReference>
<feature type="domain" description="Chorismate mutase" evidence="2">
    <location>
        <begin position="1"/>
        <end position="89"/>
    </location>
</feature>
<evidence type="ECO:0000259" key="2">
    <source>
        <dbReference type="PROSITE" id="PS51168"/>
    </source>
</evidence>
<dbReference type="Proteomes" id="UP001549122">
    <property type="component" value="Unassembled WGS sequence"/>
</dbReference>
<dbReference type="SMART" id="SM00830">
    <property type="entry name" value="CM_2"/>
    <property type="match status" value="1"/>
</dbReference>
<dbReference type="PANTHER" id="PTHR38041">
    <property type="entry name" value="CHORISMATE MUTASE"/>
    <property type="match status" value="1"/>
</dbReference>
<evidence type="ECO:0000313" key="3">
    <source>
        <dbReference type="EMBL" id="MET3557290.1"/>
    </source>
</evidence>
<dbReference type="PROSITE" id="PS51168">
    <property type="entry name" value="CHORISMATE_MUT_2"/>
    <property type="match status" value="1"/>
</dbReference>
<accession>A0ABV2FFE4</accession>
<dbReference type="InterPro" id="IPR011279">
    <property type="entry name" value="Chorismate_mutase_GmP"/>
</dbReference>
<proteinExistence type="predicted"/>
<dbReference type="InterPro" id="IPR051331">
    <property type="entry name" value="Chorismate_mutase-related"/>
</dbReference>
<organism evidence="3 4">
    <name type="scientific">Streptococcus rupicaprae</name>
    <dbReference type="NCBI Taxonomy" id="759619"/>
    <lineage>
        <taxon>Bacteria</taxon>
        <taxon>Bacillati</taxon>
        <taxon>Bacillota</taxon>
        <taxon>Bacilli</taxon>
        <taxon>Lactobacillales</taxon>
        <taxon>Streptococcaceae</taxon>
        <taxon>Streptococcus</taxon>
    </lineage>
</organism>
<dbReference type="EMBL" id="JBEPLO010000003">
    <property type="protein sequence ID" value="MET3557290.1"/>
    <property type="molecule type" value="Genomic_DNA"/>
</dbReference>